<evidence type="ECO:0000313" key="2">
    <source>
        <dbReference type="EMBL" id="BBL07220.1"/>
    </source>
</evidence>
<evidence type="ECO:0000256" key="1">
    <source>
        <dbReference type="SAM" id="Phobius"/>
    </source>
</evidence>
<gene>
    <name evidence="2" type="ORF">A5CPEGH6_18580</name>
</gene>
<protein>
    <submittedName>
        <fullName evidence="2">Membrane protein</fullName>
    </submittedName>
</protein>
<sequence>MDITLSILAFVFTITGIVGCIVPALPGVVLSYAGLVCAYLTSYSTIGGAALWTWLAITVAVSVIDYFLPAWMTRRFGGSRAGAIGATVGVFAGFFLFPPLGIVLGPFFGAVLGELLHDKSDPGKALLVGIGSFLSFIVGTGIKLVAAVGMLLHVTADTYPVLREWAAGLF</sequence>
<name>A0A4Y1X252_9BACT</name>
<dbReference type="PANTHER" id="PTHR39165">
    <property type="entry name" value="IG HYPOTHETICAL 17883"/>
    <property type="match status" value="1"/>
</dbReference>
<keyword evidence="1" id="KW-1133">Transmembrane helix</keyword>
<dbReference type="Pfam" id="PF04306">
    <property type="entry name" value="DUF456"/>
    <property type="match status" value="1"/>
</dbReference>
<dbReference type="GeneID" id="98673842"/>
<dbReference type="OrthoDB" id="9808460at2"/>
<evidence type="ECO:0000313" key="3">
    <source>
        <dbReference type="Proteomes" id="UP000319374"/>
    </source>
</evidence>
<keyword evidence="3" id="KW-1185">Reference proteome</keyword>
<dbReference type="RefSeq" id="WP_141429321.1">
    <property type="nucleotide sequence ID" value="NZ_AP019736.1"/>
</dbReference>
<dbReference type="PANTHER" id="PTHR39165:SF1">
    <property type="entry name" value="DUF456 DOMAIN-CONTAINING PROTEIN"/>
    <property type="match status" value="1"/>
</dbReference>
<organism evidence="2 3">
    <name type="scientific">Alistipes dispar</name>
    <dbReference type="NCBI Taxonomy" id="2585119"/>
    <lineage>
        <taxon>Bacteria</taxon>
        <taxon>Pseudomonadati</taxon>
        <taxon>Bacteroidota</taxon>
        <taxon>Bacteroidia</taxon>
        <taxon>Bacteroidales</taxon>
        <taxon>Rikenellaceae</taxon>
        <taxon>Alistipes</taxon>
    </lineage>
</organism>
<proteinExistence type="predicted"/>
<dbReference type="Proteomes" id="UP000319374">
    <property type="component" value="Chromosome"/>
</dbReference>
<feature type="transmembrane region" description="Helical" evidence="1">
    <location>
        <begin position="81"/>
        <end position="105"/>
    </location>
</feature>
<keyword evidence="1" id="KW-0812">Transmembrane</keyword>
<dbReference type="EMBL" id="AP019736">
    <property type="protein sequence ID" value="BBL07220.1"/>
    <property type="molecule type" value="Genomic_DNA"/>
</dbReference>
<dbReference type="KEGG" id="ada:A5CPEGH6_18580"/>
<dbReference type="InterPro" id="IPR007403">
    <property type="entry name" value="DUF456"/>
</dbReference>
<reference evidence="3" key="1">
    <citation type="submission" date="2019-06" db="EMBL/GenBank/DDBJ databases">
        <title>Alistipes onderdonkii subsp. vulgaris subsp. nov., Alistipes dispar sp. nov. and Alistipes communis sp. nov., isolated from human faeces, and creation of Alistipes onderdonkii subsp. onderdonkii subsp. nov.</title>
        <authorList>
            <person name="Sakamoto M."/>
            <person name="Ikeyama N."/>
            <person name="Ogata Y."/>
            <person name="Suda W."/>
            <person name="Iino T."/>
            <person name="Hattori M."/>
            <person name="Ohkuma M."/>
        </authorList>
    </citation>
    <scope>NUCLEOTIDE SEQUENCE [LARGE SCALE GENOMIC DNA]</scope>
    <source>
        <strain evidence="3">5CPEGH6</strain>
    </source>
</reference>
<feature type="transmembrane region" description="Helical" evidence="1">
    <location>
        <begin position="49"/>
        <end position="69"/>
    </location>
</feature>
<dbReference type="AlphaFoldDB" id="A0A4Y1X252"/>
<keyword evidence="1" id="KW-0472">Membrane</keyword>
<feature type="transmembrane region" description="Helical" evidence="1">
    <location>
        <begin position="125"/>
        <end position="154"/>
    </location>
</feature>
<accession>A0A4Y1X252</accession>
<feature type="transmembrane region" description="Helical" evidence="1">
    <location>
        <begin position="7"/>
        <end position="29"/>
    </location>
</feature>